<dbReference type="Gene3D" id="3.80.10.10">
    <property type="entry name" value="Ribonuclease Inhibitor"/>
    <property type="match status" value="1"/>
</dbReference>
<protein>
    <submittedName>
        <fullName evidence="2">Uncharacterized protein</fullName>
    </submittedName>
</protein>
<accession>A0ABQ5JZG3</accession>
<keyword evidence="1" id="KW-0812">Transmembrane</keyword>
<feature type="non-terminal residue" evidence="2">
    <location>
        <position position="578"/>
    </location>
</feature>
<comment type="caution">
    <text evidence="2">The sequence shown here is derived from an EMBL/GenBank/DDBJ whole genome shotgun (WGS) entry which is preliminary data.</text>
</comment>
<keyword evidence="3" id="KW-1185">Reference proteome</keyword>
<feature type="transmembrane region" description="Helical" evidence="1">
    <location>
        <begin position="25"/>
        <end position="45"/>
    </location>
</feature>
<gene>
    <name evidence="2" type="ORF">ADUPG1_011121</name>
</gene>
<dbReference type="SUPFAM" id="SSF52058">
    <property type="entry name" value="L domain-like"/>
    <property type="match status" value="1"/>
</dbReference>
<evidence type="ECO:0000256" key="1">
    <source>
        <dbReference type="SAM" id="Phobius"/>
    </source>
</evidence>
<sequence length="578" mass="65792">MHTEARTSGYLRIYHTHIPCSRCHVILVAIGAFLGVLFFISFNLFSIRHHQPMSSSLQDHFVPDPLRSVPSHSVAVLDPADSIASDSLQNGHIFPISMSHGIQSAVRRSSDNRSEVSLKNLPSSIVLSTIITNPPSSNAFRILESADDLQSYNSPFGFKSGYKGNNEDFPRLAELEYEYDQREWPGIIRGKIQNQVFSTDCIAYIPQTQSLYITNLYYNEEGIPLILQIFPPDSLHSINLWNNAICDTEGVFNALNSHFSFPDFEIVIKDQSCRCSSRVSYDSMQICGYNMTSSFVDCWEGYYFDIKKRTCIAESKNYKRYLNIRTLCETISSDHPFRCELSHQHFIGIPLLNLSNSNISSIEGIDGLGAISTLNLESNPLYSLKDLDSVHQLIELNISNPIYESPKHIIGNNALNSLFTLNRLVSVSIAGNPNVFDISVFYRNIGMTKLIISSPPDDYCNPECPRKDDFNVFSRIPLCHSENESIYWRYIHSLFPNHESQPQEKKFYFLTNECELERRHDTHIFCDPTSPLCPSIIRNEVYNPFEKRKQCAFIAKEGANGECYTVHDDAIRAHLIKK</sequence>
<evidence type="ECO:0000313" key="2">
    <source>
        <dbReference type="EMBL" id="GKT17523.1"/>
    </source>
</evidence>
<proteinExistence type="predicted"/>
<organism evidence="2 3">
    <name type="scientific">Aduncisulcus paluster</name>
    <dbReference type="NCBI Taxonomy" id="2918883"/>
    <lineage>
        <taxon>Eukaryota</taxon>
        <taxon>Metamonada</taxon>
        <taxon>Carpediemonas-like organisms</taxon>
        <taxon>Aduncisulcus</taxon>
    </lineage>
</organism>
<name>A0ABQ5JZG3_9EUKA</name>
<dbReference type="InterPro" id="IPR032675">
    <property type="entry name" value="LRR_dom_sf"/>
</dbReference>
<keyword evidence="1" id="KW-1133">Transmembrane helix</keyword>
<dbReference type="EMBL" id="BQXS01011857">
    <property type="protein sequence ID" value="GKT17523.1"/>
    <property type="molecule type" value="Genomic_DNA"/>
</dbReference>
<evidence type="ECO:0000313" key="3">
    <source>
        <dbReference type="Proteomes" id="UP001057375"/>
    </source>
</evidence>
<keyword evidence="1" id="KW-0472">Membrane</keyword>
<reference evidence="2" key="1">
    <citation type="submission" date="2022-03" db="EMBL/GenBank/DDBJ databases">
        <title>Draft genome sequence of Aduncisulcus paluster, a free-living microaerophilic Fornicata.</title>
        <authorList>
            <person name="Yuyama I."/>
            <person name="Kume K."/>
            <person name="Tamura T."/>
            <person name="Inagaki Y."/>
            <person name="Hashimoto T."/>
        </authorList>
    </citation>
    <scope>NUCLEOTIDE SEQUENCE</scope>
    <source>
        <strain evidence="2">NY0171</strain>
    </source>
</reference>
<dbReference type="Proteomes" id="UP001057375">
    <property type="component" value="Unassembled WGS sequence"/>
</dbReference>